<gene>
    <name evidence="1" type="ORF">WS90_31195</name>
</gene>
<comment type="caution">
    <text evidence="1">The sequence shown here is derived from an EMBL/GenBank/DDBJ whole genome shotgun (WGS) entry which is preliminary data.</text>
</comment>
<accession>A0A103Z6I3</accession>
<dbReference type="AlphaFoldDB" id="A0A103Z6I3"/>
<protein>
    <recommendedName>
        <fullName evidence="3">Fis family transcriptional regulator</fullName>
    </recommendedName>
</protein>
<reference evidence="1 2" key="1">
    <citation type="submission" date="2015-11" db="EMBL/GenBank/DDBJ databases">
        <title>Expanding the genomic diversity of Burkholderia species for the development of highly accurate diagnostics.</title>
        <authorList>
            <person name="Sahl J."/>
            <person name="Keim P."/>
            <person name="Wagner D."/>
        </authorList>
    </citation>
    <scope>NUCLEOTIDE SEQUENCE [LARGE SCALE GENOMIC DNA]</scope>
    <source>
        <strain evidence="1 2">MSMB1302</strain>
    </source>
</reference>
<proteinExistence type="predicted"/>
<evidence type="ECO:0000313" key="2">
    <source>
        <dbReference type="Proteomes" id="UP000069001"/>
    </source>
</evidence>
<dbReference type="Proteomes" id="UP000069001">
    <property type="component" value="Unassembled WGS sequence"/>
</dbReference>
<name>A0A103Z6I3_BURCE</name>
<evidence type="ECO:0008006" key="3">
    <source>
        <dbReference type="Google" id="ProtNLM"/>
    </source>
</evidence>
<sequence length="152" mass="16848">MARKCKAQRPRSKSELLPLPASLVRNISLENHLALATLRAGHGTAETMIALLRVLYLTYFVVESDFSSADRELFLEVESALQQSIEAAGDGHDWHISESAIDAIERLLLRADTIIGSVPKFRYVEAWNKLSRFAESADLSPIPGSKLEEVSL</sequence>
<dbReference type="EMBL" id="LOYH01000094">
    <property type="protein sequence ID" value="KVK74274.1"/>
    <property type="molecule type" value="Genomic_DNA"/>
</dbReference>
<organism evidence="1 2">
    <name type="scientific">Burkholderia cepacia</name>
    <name type="common">Pseudomonas cepacia</name>
    <dbReference type="NCBI Taxonomy" id="292"/>
    <lineage>
        <taxon>Bacteria</taxon>
        <taxon>Pseudomonadati</taxon>
        <taxon>Pseudomonadota</taxon>
        <taxon>Betaproteobacteria</taxon>
        <taxon>Burkholderiales</taxon>
        <taxon>Burkholderiaceae</taxon>
        <taxon>Burkholderia</taxon>
        <taxon>Burkholderia cepacia complex</taxon>
    </lineage>
</organism>
<evidence type="ECO:0000313" key="1">
    <source>
        <dbReference type="EMBL" id="KVK74274.1"/>
    </source>
</evidence>